<dbReference type="Proteomes" id="UP000032221">
    <property type="component" value="Unassembled WGS sequence"/>
</dbReference>
<dbReference type="InterPro" id="IPR029069">
    <property type="entry name" value="HotDog_dom_sf"/>
</dbReference>
<dbReference type="OrthoDB" id="5418286at2"/>
<accession>A0A0D1LJD1</accession>
<dbReference type="AlphaFoldDB" id="A0A0D1LJD1"/>
<dbReference type="STRING" id="280871.TL10_15610"/>
<keyword evidence="4" id="KW-1185">Reference proteome</keyword>
<name>A0A0D1LJD1_9MYCO</name>
<dbReference type="GO" id="GO:0016301">
    <property type="term" value="F:kinase activity"/>
    <property type="evidence" value="ECO:0007669"/>
    <property type="project" value="UniProtKB-KW"/>
</dbReference>
<reference evidence="3 4" key="1">
    <citation type="submission" date="2015-01" db="EMBL/GenBank/DDBJ databases">
        <title>Genome sequence of Mycobacterium llatzerense and Mycobacterium immunogenum recovered from brain abscess.</title>
        <authorList>
            <person name="Greninger A.L."/>
            <person name="Langelier C."/>
            <person name="Cunningham G."/>
            <person name="Chiu C.Y."/>
            <person name="Miller S."/>
        </authorList>
    </citation>
    <scope>NUCLEOTIDE SEQUENCE [LARGE SCALE GENOMIC DNA]</scope>
    <source>
        <strain evidence="3 4">CLUC14</strain>
    </source>
</reference>
<dbReference type="Pfam" id="PF20789">
    <property type="entry name" value="4HBT_3C"/>
    <property type="match status" value="1"/>
</dbReference>
<organism evidence="3 4">
    <name type="scientific">Mycolicibacterium llatzerense</name>
    <dbReference type="NCBI Taxonomy" id="280871"/>
    <lineage>
        <taxon>Bacteria</taxon>
        <taxon>Bacillati</taxon>
        <taxon>Actinomycetota</taxon>
        <taxon>Actinomycetes</taxon>
        <taxon>Mycobacteriales</taxon>
        <taxon>Mycobacteriaceae</taxon>
        <taxon>Mycolicibacterium</taxon>
    </lineage>
</organism>
<proteinExistence type="predicted"/>
<sequence length="275" mass="29330">MTVRPFTDLTTVTAVGDDTFTATIDPVWTIGPKVHGGCMMAVCAAAAQQAIGSESELAPVAVTANYLNAPDPGEVQLTTTVRKHGRQVALVDVQLSQDGRAAVSCAVTLGPLDAKPPRLQESLAVSYLPVEPPADAVRVTAGQVVGELVHVAQGCEFFLDAATPFLSGEEGDPINRMWLRPFADDEANPDTALLFALMAGDITPPVTMNQGHFGWTPTVQLTTYVRRRPAPGWLRVQASSTVVGETWFEEDHVILDSTGQVVVQSRQLAMLPKGM</sequence>
<dbReference type="PATRIC" id="fig|280871.6.peg.3236"/>
<protein>
    <submittedName>
        <fullName evidence="3">Diacylglycerol kinase</fullName>
    </submittedName>
</protein>
<keyword evidence="3" id="KW-0418">Kinase</keyword>
<dbReference type="PANTHER" id="PTHR38110">
    <property type="entry name" value="CHROMOSOME 23, WHOLE GENOME SHOTGUN SEQUENCE"/>
    <property type="match status" value="1"/>
</dbReference>
<comment type="caution">
    <text evidence="3">The sequence shown here is derived from an EMBL/GenBank/DDBJ whole genome shotgun (WGS) entry which is preliminary data.</text>
</comment>
<feature type="domain" description="Acyl-CoA thioesterase-like C-terminal" evidence="2">
    <location>
        <begin position="145"/>
        <end position="270"/>
    </location>
</feature>
<dbReference type="EMBL" id="JXST01000020">
    <property type="protein sequence ID" value="KIU16126.1"/>
    <property type="molecule type" value="Genomic_DNA"/>
</dbReference>
<evidence type="ECO:0000313" key="4">
    <source>
        <dbReference type="Proteomes" id="UP000032221"/>
    </source>
</evidence>
<dbReference type="InterPro" id="IPR049449">
    <property type="entry name" value="TesB_ACOT8-like_N"/>
</dbReference>
<keyword evidence="3" id="KW-0808">Transferase</keyword>
<dbReference type="Gene3D" id="2.40.160.210">
    <property type="entry name" value="Acyl-CoA thioesterase, double hotdog domain"/>
    <property type="match status" value="1"/>
</dbReference>
<dbReference type="InterPro" id="IPR052389">
    <property type="entry name" value="Sec_Metab_Biosynth-Assoc"/>
</dbReference>
<gene>
    <name evidence="3" type="ORF">TL10_15610</name>
</gene>
<dbReference type="Pfam" id="PF13622">
    <property type="entry name" value="4HBT_3"/>
    <property type="match status" value="1"/>
</dbReference>
<dbReference type="InterPro" id="IPR042171">
    <property type="entry name" value="Acyl-CoA_hotdog"/>
</dbReference>
<feature type="domain" description="Acyl-CoA thioesterase-like N-terminal HotDog" evidence="1">
    <location>
        <begin position="25"/>
        <end position="109"/>
    </location>
</feature>
<evidence type="ECO:0000259" key="2">
    <source>
        <dbReference type="Pfam" id="PF20789"/>
    </source>
</evidence>
<evidence type="ECO:0000259" key="1">
    <source>
        <dbReference type="Pfam" id="PF13622"/>
    </source>
</evidence>
<evidence type="ECO:0000313" key="3">
    <source>
        <dbReference type="EMBL" id="KIU16126.1"/>
    </source>
</evidence>
<dbReference type="PANTHER" id="PTHR38110:SF1">
    <property type="entry name" value="THIOESTERASE DOMAIN-CONTAINING PROTEIN"/>
    <property type="match status" value="1"/>
</dbReference>
<dbReference type="InterPro" id="IPR049450">
    <property type="entry name" value="ACOT8-like_C"/>
</dbReference>
<dbReference type="RefSeq" id="WP_043399153.1">
    <property type="nucleotide sequence ID" value="NZ_JXST01000020.1"/>
</dbReference>
<dbReference type="SUPFAM" id="SSF54637">
    <property type="entry name" value="Thioesterase/thiol ester dehydrase-isomerase"/>
    <property type="match status" value="2"/>
</dbReference>